<dbReference type="AlphaFoldDB" id="A0A915HTW9"/>
<evidence type="ECO:0000256" key="3">
    <source>
        <dbReference type="ARBA" id="ARBA00022692"/>
    </source>
</evidence>
<dbReference type="InterPro" id="IPR029787">
    <property type="entry name" value="Nucleotide_cyclase"/>
</dbReference>
<feature type="compositionally biased region" description="Polar residues" evidence="9">
    <location>
        <begin position="253"/>
        <end position="267"/>
    </location>
</feature>
<evidence type="ECO:0000259" key="10">
    <source>
        <dbReference type="PROSITE" id="PS50125"/>
    </source>
</evidence>
<dbReference type="GO" id="GO:0005886">
    <property type="term" value="C:plasma membrane"/>
    <property type="evidence" value="ECO:0007669"/>
    <property type="project" value="TreeGrafter"/>
</dbReference>
<dbReference type="InterPro" id="IPR050401">
    <property type="entry name" value="Cyclic_nucleotide_synthase"/>
</dbReference>
<keyword evidence="11" id="KW-1185">Reference proteome</keyword>
<dbReference type="GO" id="GO:0001653">
    <property type="term" value="F:peptide receptor activity"/>
    <property type="evidence" value="ECO:0007669"/>
    <property type="project" value="TreeGrafter"/>
</dbReference>
<comment type="subcellular location">
    <subcellularLocation>
        <location evidence="2">Membrane</location>
    </subcellularLocation>
</comment>
<keyword evidence="5" id="KW-1133">Transmembrane helix</keyword>
<protein>
    <submittedName>
        <fullName evidence="12">Guanylate cyclase domain-containing protein</fullName>
    </submittedName>
</protein>
<accession>A0A915HTW9</accession>
<evidence type="ECO:0000256" key="2">
    <source>
        <dbReference type="ARBA" id="ARBA00004370"/>
    </source>
</evidence>
<evidence type="ECO:0000256" key="7">
    <source>
        <dbReference type="ARBA" id="ARBA00023180"/>
    </source>
</evidence>
<dbReference type="InterPro" id="IPR001054">
    <property type="entry name" value="A/G_cyclase"/>
</dbReference>
<dbReference type="GO" id="GO:0000166">
    <property type="term" value="F:nucleotide binding"/>
    <property type="evidence" value="ECO:0007669"/>
    <property type="project" value="UniProtKB-KW"/>
</dbReference>
<evidence type="ECO:0000313" key="12">
    <source>
        <dbReference type="WBParaSite" id="nRc.2.0.1.t05209-RA"/>
    </source>
</evidence>
<evidence type="ECO:0000256" key="4">
    <source>
        <dbReference type="ARBA" id="ARBA00022741"/>
    </source>
</evidence>
<dbReference type="SUPFAM" id="SSF55073">
    <property type="entry name" value="Nucleotide cyclase"/>
    <property type="match status" value="1"/>
</dbReference>
<feature type="region of interest" description="Disordered" evidence="9">
    <location>
        <begin position="180"/>
        <end position="276"/>
    </location>
</feature>
<feature type="compositionally biased region" description="Polar residues" evidence="9">
    <location>
        <begin position="194"/>
        <end position="207"/>
    </location>
</feature>
<evidence type="ECO:0000256" key="6">
    <source>
        <dbReference type="ARBA" id="ARBA00023136"/>
    </source>
</evidence>
<dbReference type="GO" id="GO:0007168">
    <property type="term" value="P:receptor guanylyl cyclase signaling pathway"/>
    <property type="evidence" value="ECO:0007669"/>
    <property type="project" value="TreeGrafter"/>
</dbReference>
<feature type="compositionally biased region" description="Basic and acidic residues" evidence="9">
    <location>
        <begin position="224"/>
        <end position="235"/>
    </location>
</feature>
<dbReference type="SMART" id="SM00044">
    <property type="entry name" value="CYCc"/>
    <property type="match status" value="1"/>
</dbReference>
<evidence type="ECO:0000313" key="11">
    <source>
        <dbReference type="Proteomes" id="UP000887565"/>
    </source>
</evidence>
<name>A0A915HTW9_ROMCU</name>
<proteinExistence type="predicted"/>
<dbReference type="GO" id="GO:0035556">
    <property type="term" value="P:intracellular signal transduction"/>
    <property type="evidence" value="ECO:0007669"/>
    <property type="project" value="InterPro"/>
</dbReference>
<dbReference type="PANTHER" id="PTHR11920:SF501">
    <property type="entry name" value="GUANYLATE CYCLASE 32E"/>
    <property type="match status" value="1"/>
</dbReference>
<dbReference type="CDD" id="cd07302">
    <property type="entry name" value="CHD"/>
    <property type="match status" value="1"/>
</dbReference>
<dbReference type="WBParaSite" id="nRc.2.0.1.t05209-RA">
    <property type="protein sequence ID" value="nRc.2.0.1.t05209-RA"/>
    <property type="gene ID" value="nRc.2.0.1.g05209"/>
</dbReference>
<feature type="domain" description="Guanylate cyclase" evidence="10">
    <location>
        <begin position="1"/>
        <end position="102"/>
    </location>
</feature>
<keyword evidence="6" id="KW-0472">Membrane</keyword>
<comment type="catalytic activity">
    <reaction evidence="1">
        <text>GTP = 3',5'-cyclic GMP + diphosphate</text>
        <dbReference type="Rhea" id="RHEA:13665"/>
        <dbReference type="ChEBI" id="CHEBI:33019"/>
        <dbReference type="ChEBI" id="CHEBI:37565"/>
        <dbReference type="ChEBI" id="CHEBI:57746"/>
        <dbReference type="EC" id="4.6.1.2"/>
    </reaction>
</comment>
<organism evidence="11 12">
    <name type="scientific">Romanomermis culicivorax</name>
    <name type="common">Nematode worm</name>
    <dbReference type="NCBI Taxonomy" id="13658"/>
    <lineage>
        <taxon>Eukaryota</taxon>
        <taxon>Metazoa</taxon>
        <taxon>Ecdysozoa</taxon>
        <taxon>Nematoda</taxon>
        <taxon>Enoplea</taxon>
        <taxon>Dorylaimia</taxon>
        <taxon>Mermithida</taxon>
        <taxon>Mermithoidea</taxon>
        <taxon>Mermithidae</taxon>
        <taxon>Romanomermis</taxon>
    </lineage>
</organism>
<keyword evidence="7" id="KW-0325">Glycoprotein</keyword>
<keyword evidence="3" id="KW-0812">Transmembrane</keyword>
<dbReference type="PROSITE" id="PS50125">
    <property type="entry name" value="GUANYLATE_CYCLASE_2"/>
    <property type="match status" value="1"/>
</dbReference>
<dbReference type="Proteomes" id="UP000887565">
    <property type="component" value="Unplaced"/>
</dbReference>
<sequence length="276" mass="30218">MFKVLDQLMTKYDQLLIFYDVMPMHRVGTSLMLCSGILKENAGHASEIAQVAMQIRQLVKDSGGLVCKMGMHSGQVRSGVVGQNIPQFGIFGDAVNTASRMASTADDFEIQLSVAAEKALRSSSSDFLLDAGKEKEVKGLGKMLIYTLKGYLKYKSAENLPLNGRLDMQTAFKRINTDNETSSLASRLGPSARSPFSGSKVVQQAPTSKKLRSIKGALRSGKSAKSDKSMKRGKFEGFNSKKKKISMNKRTKNTASVRDTNRSPTPRSSHRNARTP</sequence>
<evidence type="ECO:0000256" key="8">
    <source>
        <dbReference type="ARBA" id="ARBA00023239"/>
    </source>
</evidence>
<dbReference type="PANTHER" id="PTHR11920">
    <property type="entry name" value="GUANYLYL CYCLASE"/>
    <property type="match status" value="1"/>
</dbReference>
<dbReference type="Pfam" id="PF00211">
    <property type="entry name" value="Guanylate_cyc"/>
    <property type="match status" value="1"/>
</dbReference>
<evidence type="ECO:0000256" key="1">
    <source>
        <dbReference type="ARBA" id="ARBA00001436"/>
    </source>
</evidence>
<feature type="compositionally biased region" description="Basic residues" evidence="9">
    <location>
        <begin position="240"/>
        <end position="252"/>
    </location>
</feature>
<reference evidence="12" key="1">
    <citation type="submission" date="2022-11" db="UniProtKB">
        <authorList>
            <consortium name="WormBaseParasite"/>
        </authorList>
    </citation>
    <scope>IDENTIFICATION</scope>
</reference>
<keyword evidence="8" id="KW-0456">Lyase</keyword>
<evidence type="ECO:0000256" key="9">
    <source>
        <dbReference type="SAM" id="MobiDB-lite"/>
    </source>
</evidence>
<dbReference type="Gene3D" id="3.30.70.1230">
    <property type="entry name" value="Nucleotide cyclase"/>
    <property type="match status" value="1"/>
</dbReference>
<dbReference type="GO" id="GO:0004016">
    <property type="term" value="F:adenylate cyclase activity"/>
    <property type="evidence" value="ECO:0007669"/>
    <property type="project" value="TreeGrafter"/>
</dbReference>
<keyword evidence="4" id="KW-0547">Nucleotide-binding</keyword>
<dbReference type="GO" id="GO:0004383">
    <property type="term" value="F:guanylate cyclase activity"/>
    <property type="evidence" value="ECO:0007669"/>
    <property type="project" value="UniProtKB-EC"/>
</dbReference>
<evidence type="ECO:0000256" key="5">
    <source>
        <dbReference type="ARBA" id="ARBA00022989"/>
    </source>
</evidence>